<reference evidence="3" key="1">
    <citation type="journal article" date="2020" name="Nature">
        <title>Giant virus diversity and host interactions through global metagenomics.</title>
        <authorList>
            <person name="Schulz F."/>
            <person name="Roux S."/>
            <person name="Paez-Espino D."/>
            <person name="Jungbluth S."/>
            <person name="Walsh D.A."/>
            <person name="Denef V.J."/>
            <person name="McMahon K.D."/>
            <person name="Konstantinidis K.T."/>
            <person name="Eloe-Fadrosh E.A."/>
            <person name="Kyrpides N.C."/>
            <person name="Woyke T."/>
        </authorList>
    </citation>
    <scope>NUCLEOTIDE SEQUENCE</scope>
    <source>
        <strain evidence="3">GVMAG-S-1101169-75</strain>
    </source>
</reference>
<dbReference type="AlphaFoldDB" id="A0A6C0K3Y7"/>
<feature type="transmembrane region" description="Helical" evidence="2">
    <location>
        <begin position="6"/>
        <end position="28"/>
    </location>
</feature>
<keyword evidence="2" id="KW-0472">Membrane</keyword>
<evidence type="ECO:0000256" key="1">
    <source>
        <dbReference type="SAM" id="MobiDB-lite"/>
    </source>
</evidence>
<sequence>MLDWKFFILLLLILVVIVVVAFILFRIVSTMCITKKNASPSSATTTSEFYDSSSKPSLDVLYATYLNQIWPLVSNIHVLPGTLNLDFSETNTVRYFAMLDPSTSVLLVGNVPPCAYWSLVLYNNQGGIHRTFTDSDFASGSYNITLSNNGTPNATSVPSNGNYAVVITVLQTDLTPPLYPSFLPRMTIIPLSSPQPSTGNPNTTTPTPSPNAPLAIPVVLQQQTINSQTVQKLFTTSLATNDRSSNTVFPGIQVTQFFLPMRSTILPFLPDPNMIYLMAFADTARVIKITGTLPGSLRSNTPFRDATIIAGDFVNTSTSASYTMTAADAFFIIYIAYTTSDAALYGYDPDPVKKQKLLIWDPSTIKPVVLLRYTYAPASSLSPVVVQTATGVSSMTPSLPPSPLNILSSMDASSKTIGPDEVKNAMGSAYPTATSYQIGSFPPSHPPASSTGLGFTAGAPNTNTTTTTTESFYYPSPEKHPSGMPYMDMTSKMLPAKSMSNQQW</sequence>
<evidence type="ECO:0000256" key="2">
    <source>
        <dbReference type="SAM" id="Phobius"/>
    </source>
</evidence>
<feature type="region of interest" description="Disordered" evidence="1">
    <location>
        <begin position="442"/>
        <end position="476"/>
    </location>
</feature>
<organism evidence="3">
    <name type="scientific">viral metagenome</name>
    <dbReference type="NCBI Taxonomy" id="1070528"/>
    <lineage>
        <taxon>unclassified sequences</taxon>
        <taxon>metagenomes</taxon>
        <taxon>organismal metagenomes</taxon>
    </lineage>
</organism>
<keyword evidence="2" id="KW-0812">Transmembrane</keyword>
<dbReference type="EMBL" id="MN740790">
    <property type="protein sequence ID" value="QHU11796.1"/>
    <property type="molecule type" value="Genomic_DNA"/>
</dbReference>
<keyword evidence="2" id="KW-1133">Transmembrane helix</keyword>
<evidence type="ECO:0008006" key="4">
    <source>
        <dbReference type="Google" id="ProtNLM"/>
    </source>
</evidence>
<name>A0A6C0K3Y7_9ZZZZ</name>
<protein>
    <recommendedName>
        <fullName evidence="4">DUF1214 domain-containing protein</fullName>
    </recommendedName>
</protein>
<proteinExistence type="predicted"/>
<accession>A0A6C0K3Y7</accession>
<evidence type="ECO:0000313" key="3">
    <source>
        <dbReference type="EMBL" id="QHU11796.1"/>
    </source>
</evidence>